<proteinExistence type="predicted"/>
<keyword evidence="4" id="KW-0238">DNA-binding</keyword>
<feature type="domain" description="C3H1-type" evidence="7">
    <location>
        <begin position="183"/>
        <end position="211"/>
    </location>
</feature>
<keyword evidence="3 5" id="KW-0862">Zinc</keyword>
<feature type="zinc finger region" description="C3H1-type" evidence="5">
    <location>
        <begin position="183"/>
        <end position="211"/>
    </location>
</feature>
<evidence type="ECO:0000256" key="6">
    <source>
        <dbReference type="SAM" id="MobiDB-lite"/>
    </source>
</evidence>
<dbReference type="Gene3D" id="4.10.1000.10">
    <property type="entry name" value="Zinc finger, CCCH-type"/>
    <property type="match status" value="2"/>
</dbReference>
<dbReference type="InterPro" id="IPR000571">
    <property type="entry name" value="Znf_CCCH"/>
</dbReference>
<dbReference type="PANTHER" id="PTHR12506">
    <property type="entry name" value="PROTEIN PHOSPHATASE RELATED"/>
    <property type="match status" value="1"/>
</dbReference>
<accession>A0AB40BHK6</accession>
<evidence type="ECO:0000256" key="2">
    <source>
        <dbReference type="ARBA" id="ARBA00022771"/>
    </source>
</evidence>
<name>A0AB40BHK6_DIOCR</name>
<sequence>MEAFLSVAQSTLSFALRGRSNPSSHAKMADFVSEPTLTTAAPSPEAINAGLKDLCLDKKTQQEPEDVIGDQEDNEPEDEDGKPDHGDDGDDGDDDAEEEELEEQEEPVLAKEEGGKKFRYPVRPGEPACSYYIKTGTCRFGSNCKYNHPRRRRRTLTKDSLEANHQAVKEKEREIGKETLPEKAGHGKCKYFLMPGGCKFGKDCKFAHDQEMNEEGSVELNFLGLPVRPGARECSYYMRTGGCKYANNCKFHHPDPIAVGGREPRDHPSKYNQGHTPVVSQLPATSWPMQIGSNEPVTFLNPSPHFMPGMILPPQGLHPTPEWNGFQAPVNPFYLQPAPPPPHPEMFVQYAPPNPVHQQVYIDEFPDRPGQPECQHFMKTGSCKFKSSCKFHHPKSRSVKASPSMVRPHAA</sequence>
<keyword evidence="8" id="KW-1185">Reference proteome</keyword>
<dbReference type="SUPFAM" id="SSF90229">
    <property type="entry name" value="CCCH zinc finger"/>
    <property type="match status" value="4"/>
</dbReference>
<evidence type="ECO:0000259" key="7">
    <source>
        <dbReference type="PROSITE" id="PS50103"/>
    </source>
</evidence>
<evidence type="ECO:0000256" key="4">
    <source>
        <dbReference type="ARBA" id="ARBA00023125"/>
    </source>
</evidence>
<evidence type="ECO:0000256" key="3">
    <source>
        <dbReference type="ARBA" id="ARBA00022833"/>
    </source>
</evidence>
<gene>
    <name evidence="9" type="primary">LOC120262509</name>
</gene>
<dbReference type="RefSeq" id="XP_039126579.1">
    <property type="nucleotide sequence ID" value="XM_039270645.1"/>
</dbReference>
<dbReference type="GO" id="GO:0003729">
    <property type="term" value="F:mRNA binding"/>
    <property type="evidence" value="ECO:0007669"/>
    <property type="project" value="TreeGrafter"/>
</dbReference>
<dbReference type="GO" id="GO:0003677">
    <property type="term" value="F:DNA binding"/>
    <property type="evidence" value="ECO:0007669"/>
    <property type="project" value="UniProtKB-KW"/>
</dbReference>
<dbReference type="GO" id="GO:0008270">
    <property type="term" value="F:zinc ion binding"/>
    <property type="evidence" value="ECO:0007669"/>
    <property type="project" value="UniProtKB-KW"/>
</dbReference>
<evidence type="ECO:0000313" key="8">
    <source>
        <dbReference type="Proteomes" id="UP001515500"/>
    </source>
</evidence>
<dbReference type="SMART" id="SM00356">
    <property type="entry name" value="ZnF_C3H1"/>
    <property type="match status" value="4"/>
</dbReference>
<dbReference type="InterPro" id="IPR050974">
    <property type="entry name" value="Plant_ZF_CCCH"/>
</dbReference>
<dbReference type="Pfam" id="PF00642">
    <property type="entry name" value="zf-CCCH"/>
    <property type="match status" value="4"/>
</dbReference>
<reference evidence="9" key="1">
    <citation type="submission" date="2025-08" db="UniProtKB">
        <authorList>
            <consortium name="RefSeq"/>
        </authorList>
    </citation>
    <scope>IDENTIFICATION</scope>
</reference>
<feature type="domain" description="C3H1-type" evidence="7">
    <location>
        <begin position="368"/>
        <end position="396"/>
    </location>
</feature>
<dbReference type="InterPro" id="IPR036855">
    <property type="entry name" value="Znf_CCCH_sf"/>
</dbReference>
<keyword evidence="1 5" id="KW-0479">Metal-binding</keyword>
<feature type="zinc finger region" description="C3H1-type" evidence="5">
    <location>
        <begin position="368"/>
        <end position="396"/>
    </location>
</feature>
<organism evidence="8 9">
    <name type="scientific">Dioscorea cayennensis subsp. rotundata</name>
    <name type="common">White Guinea yam</name>
    <name type="synonym">Dioscorea rotundata</name>
    <dbReference type="NCBI Taxonomy" id="55577"/>
    <lineage>
        <taxon>Eukaryota</taxon>
        <taxon>Viridiplantae</taxon>
        <taxon>Streptophyta</taxon>
        <taxon>Embryophyta</taxon>
        <taxon>Tracheophyta</taxon>
        <taxon>Spermatophyta</taxon>
        <taxon>Magnoliopsida</taxon>
        <taxon>Liliopsida</taxon>
        <taxon>Dioscoreales</taxon>
        <taxon>Dioscoreaceae</taxon>
        <taxon>Dioscorea</taxon>
    </lineage>
</organism>
<feature type="zinc finger region" description="C3H1-type" evidence="5">
    <location>
        <begin position="228"/>
        <end position="256"/>
    </location>
</feature>
<feature type="region of interest" description="Disordered" evidence="6">
    <location>
        <begin position="52"/>
        <end position="120"/>
    </location>
</feature>
<feature type="domain" description="C3H1-type" evidence="7">
    <location>
        <begin position="228"/>
        <end position="256"/>
    </location>
</feature>
<dbReference type="GeneID" id="120262509"/>
<dbReference type="Gene3D" id="2.30.30.1190">
    <property type="match status" value="1"/>
</dbReference>
<feature type="zinc finger region" description="C3H1-type" evidence="5">
    <location>
        <begin position="123"/>
        <end position="151"/>
    </location>
</feature>
<dbReference type="PROSITE" id="PS50103">
    <property type="entry name" value="ZF_C3H1"/>
    <property type="match status" value="4"/>
</dbReference>
<dbReference type="Proteomes" id="UP001515500">
    <property type="component" value="Chromosome 5"/>
</dbReference>
<dbReference type="AlphaFoldDB" id="A0AB40BHK6"/>
<evidence type="ECO:0000313" key="9">
    <source>
        <dbReference type="RefSeq" id="XP_039126579.1"/>
    </source>
</evidence>
<feature type="compositionally biased region" description="Acidic residues" evidence="6">
    <location>
        <begin position="63"/>
        <end position="106"/>
    </location>
</feature>
<dbReference type="PANTHER" id="PTHR12506:SF20">
    <property type="entry name" value="ZINC FINGER CCCH DOMAIN-CONTAINING PROTEIN 67"/>
    <property type="match status" value="1"/>
</dbReference>
<feature type="domain" description="C3H1-type" evidence="7">
    <location>
        <begin position="123"/>
        <end position="151"/>
    </location>
</feature>
<evidence type="ECO:0000256" key="5">
    <source>
        <dbReference type="PROSITE-ProRule" id="PRU00723"/>
    </source>
</evidence>
<evidence type="ECO:0000256" key="1">
    <source>
        <dbReference type="ARBA" id="ARBA00022723"/>
    </source>
</evidence>
<keyword evidence="2 5" id="KW-0863">Zinc-finger</keyword>
<protein>
    <submittedName>
        <fullName evidence="9">Zinc finger CCCH domain-containing protein 34-like isoform X1</fullName>
    </submittedName>
</protein>